<comment type="pathway">
    <text evidence="1 5 6">Protein modification; protein lipoylation via endogenous pathway; protein N(6)-(lipoyl)lysine from octanoyl-[acyl-carrier-protein]: step 1/2.</text>
</comment>
<dbReference type="GO" id="GO:0009249">
    <property type="term" value="P:protein lipoylation"/>
    <property type="evidence" value="ECO:0007669"/>
    <property type="project" value="InterPro"/>
</dbReference>
<dbReference type="UniPathway" id="UPA00538">
    <property type="reaction ID" value="UER00592"/>
</dbReference>
<protein>
    <recommendedName>
        <fullName evidence="5 6">Octanoyltransferase</fullName>
        <ecNumber evidence="5 6">2.3.1.181</ecNumber>
    </recommendedName>
    <alternativeName>
        <fullName evidence="5">Lipoate-protein ligase B</fullName>
    </alternativeName>
    <alternativeName>
        <fullName evidence="5">Lipoyl/octanoyl transferase</fullName>
    </alternativeName>
    <alternativeName>
        <fullName evidence="5">Octanoyl-[acyl-carrier-protein]-protein N-octanoyltransferase</fullName>
    </alternativeName>
</protein>
<accession>A0A8A0RNJ2</accession>
<comment type="miscellaneous">
    <text evidence="5">In the reaction, the free carboxyl group of octanoic acid is attached via an amide linkage to the epsilon-amino group of a specific lysine residue of lipoyl domains of lipoate-dependent enzymes.</text>
</comment>
<gene>
    <name evidence="5 11" type="primary">lipB</name>
    <name evidence="11" type="ORF">H0A61_01364</name>
</gene>
<dbReference type="CDD" id="cd16444">
    <property type="entry name" value="LipB"/>
    <property type="match status" value="1"/>
</dbReference>
<dbReference type="Pfam" id="PF21948">
    <property type="entry name" value="LplA-B_cat"/>
    <property type="match status" value="1"/>
</dbReference>
<feature type="site" description="Lowers pKa of active site Cys" evidence="5 9">
    <location>
        <position position="142"/>
    </location>
</feature>
<evidence type="ECO:0000256" key="1">
    <source>
        <dbReference type="ARBA" id="ARBA00004821"/>
    </source>
</evidence>
<dbReference type="NCBIfam" id="NF010925">
    <property type="entry name" value="PRK14345.1"/>
    <property type="match status" value="1"/>
</dbReference>
<evidence type="ECO:0000256" key="2">
    <source>
        <dbReference type="ARBA" id="ARBA00022679"/>
    </source>
</evidence>
<dbReference type="PANTHER" id="PTHR10993:SF7">
    <property type="entry name" value="LIPOYLTRANSFERASE 2, MITOCHONDRIAL-RELATED"/>
    <property type="match status" value="1"/>
</dbReference>
<keyword evidence="2 5" id="KW-0808">Transferase</keyword>
<keyword evidence="5" id="KW-0963">Cytoplasm</keyword>
<dbReference type="KEGG" id="kme:H0A61_01364"/>
<dbReference type="Proteomes" id="UP000662904">
    <property type="component" value="Chromosome"/>
</dbReference>
<feature type="binding site" evidence="5 8">
    <location>
        <begin position="78"/>
        <end position="85"/>
    </location>
    <ligand>
        <name>substrate</name>
    </ligand>
</feature>
<dbReference type="RefSeq" id="WP_206709201.1">
    <property type="nucleotide sequence ID" value="NZ_CP059066.1"/>
</dbReference>
<evidence type="ECO:0000256" key="8">
    <source>
        <dbReference type="PIRSR" id="PIRSR016262-2"/>
    </source>
</evidence>
<dbReference type="EMBL" id="CP059066">
    <property type="protein sequence ID" value="QSQ09007.1"/>
    <property type="molecule type" value="Genomic_DNA"/>
</dbReference>
<dbReference type="PROSITE" id="PS01313">
    <property type="entry name" value="LIPB"/>
    <property type="match status" value="1"/>
</dbReference>
<keyword evidence="12" id="KW-1185">Reference proteome</keyword>
<evidence type="ECO:0000256" key="9">
    <source>
        <dbReference type="PIRSR" id="PIRSR016262-3"/>
    </source>
</evidence>
<feature type="binding site" evidence="5 8">
    <location>
        <begin position="145"/>
        <end position="147"/>
    </location>
    <ligand>
        <name>substrate</name>
    </ligand>
</feature>
<comment type="function">
    <text evidence="4 5 6">Catalyzes the transfer of endogenously produced octanoic acid from octanoyl-acyl-carrier-protein onto the lipoyl domains of lipoate-dependent enzymes. Lipoyl-ACP can also act as a substrate although octanoyl-ACP is likely to be the physiological substrate.</text>
</comment>
<dbReference type="InterPro" id="IPR045864">
    <property type="entry name" value="aa-tRNA-synth_II/BPL/LPL"/>
</dbReference>
<comment type="catalytic activity">
    <reaction evidence="5 6">
        <text>octanoyl-[ACP] + L-lysyl-[protein] = N(6)-octanoyl-L-lysyl-[protein] + holo-[ACP] + H(+)</text>
        <dbReference type="Rhea" id="RHEA:17665"/>
        <dbReference type="Rhea" id="RHEA-COMP:9636"/>
        <dbReference type="Rhea" id="RHEA-COMP:9685"/>
        <dbReference type="Rhea" id="RHEA-COMP:9752"/>
        <dbReference type="Rhea" id="RHEA-COMP:9928"/>
        <dbReference type="ChEBI" id="CHEBI:15378"/>
        <dbReference type="ChEBI" id="CHEBI:29969"/>
        <dbReference type="ChEBI" id="CHEBI:64479"/>
        <dbReference type="ChEBI" id="CHEBI:78463"/>
        <dbReference type="ChEBI" id="CHEBI:78809"/>
        <dbReference type="EC" id="2.3.1.181"/>
    </reaction>
</comment>
<dbReference type="GO" id="GO:0005737">
    <property type="term" value="C:cytoplasm"/>
    <property type="evidence" value="ECO:0007669"/>
    <property type="project" value="UniProtKB-SubCell"/>
</dbReference>
<dbReference type="Gene3D" id="3.30.930.10">
    <property type="entry name" value="Bira Bifunctional Protein, Domain 2"/>
    <property type="match status" value="1"/>
</dbReference>
<dbReference type="HAMAP" id="MF_00013">
    <property type="entry name" value="LipB"/>
    <property type="match status" value="1"/>
</dbReference>
<dbReference type="PROSITE" id="PS51733">
    <property type="entry name" value="BPL_LPL_CATALYTIC"/>
    <property type="match status" value="1"/>
</dbReference>
<dbReference type="InterPro" id="IPR004143">
    <property type="entry name" value="BPL_LPL_catalytic"/>
</dbReference>
<organism evidence="11 12">
    <name type="scientific">Koleobacter methoxysyntrophicus</name>
    <dbReference type="NCBI Taxonomy" id="2751313"/>
    <lineage>
        <taxon>Bacteria</taxon>
        <taxon>Bacillati</taxon>
        <taxon>Bacillota</taxon>
        <taxon>Clostridia</taxon>
        <taxon>Koleobacterales</taxon>
        <taxon>Koleobacteraceae</taxon>
        <taxon>Koleobacter</taxon>
    </lineage>
</organism>
<evidence type="ECO:0000313" key="11">
    <source>
        <dbReference type="EMBL" id="QSQ09007.1"/>
    </source>
</evidence>
<dbReference type="InterPro" id="IPR020605">
    <property type="entry name" value="Octanoyltransferase_CS"/>
</dbReference>
<evidence type="ECO:0000256" key="4">
    <source>
        <dbReference type="ARBA" id="ARBA00024732"/>
    </source>
</evidence>
<dbReference type="GO" id="GO:0033819">
    <property type="term" value="F:lipoyl(octanoyl) transferase activity"/>
    <property type="evidence" value="ECO:0007669"/>
    <property type="project" value="UniProtKB-EC"/>
</dbReference>
<dbReference type="EC" id="2.3.1.181" evidence="5 6"/>
<evidence type="ECO:0000313" key="12">
    <source>
        <dbReference type="Proteomes" id="UP000662904"/>
    </source>
</evidence>
<name>A0A8A0RNJ2_9FIRM</name>
<evidence type="ECO:0000256" key="7">
    <source>
        <dbReference type="PIRSR" id="PIRSR016262-1"/>
    </source>
</evidence>
<evidence type="ECO:0000259" key="10">
    <source>
        <dbReference type="PROSITE" id="PS51733"/>
    </source>
</evidence>
<dbReference type="PIRSF" id="PIRSF016262">
    <property type="entry name" value="LPLase"/>
    <property type="match status" value="1"/>
</dbReference>
<keyword evidence="3 5" id="KW-0012">Acyltransferase</keyword>
<feature type="domain" description="BPL/LPL catalytic" evidence="10">
    <location>
        <begin position="33"/>
        <end position="215"/>
    </location>
</feature>
<evidence type="ECO:0000256" key="5">
    <source>
        <dbReference type="HAMAP-Rule" id="MF_00013"/>
    </source>
</evidence>
<comment type="subcellular location">
    <subcellularLocation>
        <location evidence="5">Cytoplasm</location>
    </subcellularLocation>
</comment>
<comment type="similarity">
    <text evidence="5 6">Belongs to the LipB family.</text>
</comment>
<proteinExistence type="inferred from homology"/>
<evidence type="ECO:0000256" key="6">
    <source>
        <dbReference type="PIRNR" id="PIRNR016262"/>
    </source>
</evidence>
<reference evidence="11" key="1">
    <citation type="submission" date="2020-07" db="EMBL/GenBank/DDBJ databases">
        <title>Koleobacter methoxysyntrophicus gen. nov., sp. nov., a novel anaerobic bacterium isolated from deep subsurface oil field and proposal of Koleobacterales ord. nov. in the phylum Firmicutes.</title>
        <authorList>
            <person name="Sakamoto S."/>
            <person name="Tamaki H."/>
        </authorList>
    </citation>
    <scope>NUCLEOTIDE SEQUENCE</scope>
    <source>
        <strain evidence="11">NRmbB1</strain>
    </source>
</reference>
<dbReference type="AlphaFoldDB" id="A0A8A0RNJ2"/>
<feature type="binding site" evidence="5 8">
    <location>
        <begin position="158"/>
        <end position="160"/>
    </location>
    <ligand>
        <name>substrate</name>
    </ligand>
</feature>
<dbReference type="SUPFAM" id="SSF55681">
    <property type="entry name" value="Class II aaRS and biotin synthetases"/>
    <property type="match status" value="1"/>
</dbReference>
<evidence type="ECO:0000256" key="3">
    <source>
        <dbReference type="ARBA" id="ARBA00023315"/>
    </source>
</evidence>
<dbReference type="InterPro" id="IPR000544">
    <property type="entry name" value="Octanoyltransferase"/>
</dbReference>
<dbReference type="PANTHER" id="PTHR10993">
    <property type="entry name" value="OCTANOYLTRANSFERASE"/>
    <property type="match status" value="1"/>
</dbReference>
<sequence length="217" mass="24770">MGKRFLRILDIGFRDYVSAWNLQEEYVLKRLCGSIPDVLILVEHPPVFTIGRAGTGEHIIAPQEVLEREGIKVYEINRGGDVTYHGPGQLVGYPILNLGEYDKDLHETVRKYEEVIIRLLAEYCIEAGRIEGLTGVWVGDEKIAAIGIGVRKWVTFHGFALNVNPNLEHFKLIVPCGIRDKGVTSMEKILKERVNWEGLKEKLIYHFVDVFEYDGLY</sequence>
<dbReference type="NCBIfam" id="TIGR00214">
    <property type="entry name" value="lipB"/>
    <property type="match status" value="1"/>
</dbReference>
<feature type="active site" description="Acyl-thioester intermediate" evidence="5 7">
    <location>
        <position position="176"/>
    </location>
</feature>